<dbReference type="AlphaFoldDB" id="A0A1A9LFS7"/>
<dbReference type="OrthoDB" id="824753at2"/>
<sequence>MKKLLFLGLAIVLSLTACQQQEKRYTQQSPEIDTYKKVIDAYSKQDWEAMATHYADTVKIMNNVTEANGQTLAELVQNDKDDAALFSSWEYVDGESEYEMVVTDKDQTWVNFWGLWKGTLKANEKTYTIPTHLTAQFIDGKIVKEFGYWDLSKIMLDIQAMQEAEKNAAEKNVGPEEPQS</sequence>
<keyword evidence="3" id="KW-1185">Reference proteome</keyword>
<gene>
    <name evidence="2" type="ORF">A7A78_03625</name>
</gene>
<evidence type="ECO:0000313" key="2">
    <source>
        <dbReference type="EMBL" id="OAD91581.1"/>
    </source>
</evidence>
<dbReference type="InterPro" id="IPR032710">
    <property type="entry name" value="NTF2-like_dom_sf"/>
</dbReference>
<accession>A0A1A9LFS7</accession>
<organism evidence="2 3">
    <name type="scientific">Aequorivita soesokkakensis</name>
    <dbReference type="NCBI Taxonomy" id="1385699"/>
    <lineage>
        <taxon>Bacteria</taxon>
        <taxon>Pseudomonadati</taxon>
        <taxon>Bacteroidota</taxon>
        <taxon>Flavobacteriia</taxon>
        <taxon>Flavobacteriales</taxon>
        <taxon>Flavobacteriaceae</taxon>
        <taxon>Aequorivita</taxon>
    </lineage>
</organism>
<reference evidence="2 3" key="1">
    <citation type="submission" date="2016-05" db="EMBL/GenBank/DDBJ databases">
        <title>Genome sequencing of Vitellibacter soesokkakensis RSSK-12.</title>
        <authorList>
            <person name="Thevarajoo S."/>
            <person name="Selvaratnam C."/>
            <person name="Goh K.M."/>
            <person name="Chan K.-G."/>
            <person name="Chong C.S."/>
        </authorList>
    </citation>
    <scope>NUCLEOTIDE SEQUENCE [LARGE SCALE GENOMIC DNA]</scope>
    <source>
        <strain evidence="2 3">RSSK-12</strain>
    </source>
</reference>
<dbReference type="Proteomes" id="UP000077552">
    <property type="component" value="Unassembled WGS sequence"/>
</dbReference>
<dbReference type="PROSITE" id="PS51257">
    <property type="entry name" value="PROKAR_LIPOPROTEIN"/>
    <property type="match status" value="1"/>
</dbReference>
<evidence type="ECO:0000256" key="1">
    <source>
        <dbReference type="SAM" id="SignalP"/>
    </source>
</evidence>
<keyword evidence="1" id="KW-0732">Signal</keyword>
<dbReference type="RefSeq" id="WP_068761755.1">
    <property type="nucleotide sequence ID" value="NZ_LXIE01000012.1"/>
</dbReference>
<evidence type="ECO:0000313" key="3">
    <source>
        <dbReference type="Proteomes" id="UP000077552"/>
    </source>
</evidence>
<dbReference type="EMBL" id="LXIE01000012">
    <property type="protein sequence ID" value="OAD91581.1"/>
    <property type="molecule type" value="Genomic_DNA"/>
</dbReference>
<name>A0A1A9LFS7_9FLAO</name>
<protein>
    <submittedName>
        <fullName evidence="2">Uncharacterized protein</fullName>
    </submittedName>
</protein>
<dbReference type="Gene3D" id="3.10.450.50">
    <property type="match status" value="1"/>
</dbReference>
<dbReference type="SUPFAM" id="SSF54427">
    <property type="entry name" value="NTF2-like"/>
    <property type="match status" value="1"/>
</dbReference>
<proteinExistence type="predicted"/>
<feature type="chain" id="PRO_5008392216" evidence="1">
    <location>
        <begin position="20"/>
        <end position="180"/>
    </location>
</feature>
<dbReference type="STRING" id="1385699.A7A78_03625"/>
<comment type="caution">
    <text evidence="2">The sequence shown here is derived from an EMBL/GenBank/DDBJ whole genome shotgun (WGS) entry which is preliminary data.</text>
</comment>
<feature type="signal peptide" evidence="1">
    <location>
        <begin position="1"/>
        <end position="19"/>
    </location>
</feature>